<dbReference type="RefSeq" id="WP_092065338.1">
    <property type="nucleotide sequence ID" value="NZ_FOJU01000004.1"/>
</dbReference>
<accession>A0A1I0XTA0</accession>
<dbReference type="SUPFAM" id="SSF52540">
    <property type="entry name" value="P-loop containing nucleoside triphosphate hydrolases"/>
    <property type="match status" value="1"/>
</dbReference>
<name>A0A1I0XTA0_9RHOB</name>
<evidence type="ECO:0000313" key="1">
    <source>
        <dbReference type="EMBL" id="SFB04295.1"/>
    </source>
</evidence>
<gene>
    <name evidence="1" type="ORF">SAMN05421688_2473</name>
</gene>
<dbReference type="OrthoDB" id="7540582at2"/>
<dbReference type="AlphaFoldDB" id="A0A1I0XTA0"/>
<dbReference type="EMBL" id="FOJU01000004">
    <property type="protein sequence ID" value="SFB04295.1"/>
    <property type="molecule type" value="Genomic_DNA"/>
</dbReference>
<dbReference type="STRING" id="871651.SAMN05421688_2473"/>
<dbReference type="Proteomes" id="UP000198796">
    <property type="component" value="Unassembled WGS sequence"/>
</dbReference>
<sequence>MQPKVHLHIGLGKTGTSTIQSLCNQQRKALESHGIRYAFPEENHSLPLVSAFACDPLRFPVFLENGGNPDTVENKRRGARRTLKRQLKDCPVPNVFISGEAAAAFGDEDVKQVKKFLNNQAISGVQIICYVREPISFATSLAQQRMKAGVRLSTLIAEPPKPLFRERLSRWANVFGREAITVVDFHEACQHPNGLLGSILAKVLGEEVPALDGDVMQKSNPALSMEAALLLDAINARHPYIVDGKINPNRRSQDANRILTSIKGAKFDLGPEFAARVRELTDDDVAWLREFTGRPSLFEAYTKAATAATPAPLWSDDTISDIAEELFGLYAASVQQR</sequence>
<proteinExistence type="predicted"/>
<dbReference type="InterPro" id="IPR027417">
    <property type="entry name" value="P-loop_NTPase"/>
</dbReference>
<organism evidence="1 2">
    <name type="scientific">Poseidonocella pacifica</name>
    <dbReference type="NCBI Taxonomy" id="871651"/>
    <lineage>
        <taxon>Bacteria</taxon>
        <taxon>Pseudomonadati</taxon>
        <taxon>Pseudomonadota</taxon>
        <taxon>Alphaproteobacteria</taxon>
        <taxon>Rhodobacterales</taxon>
        <taxon>Roseobacteraceae</taxon>
        <taxon>Poseidonocella</taxon>
    </lineage>
</organism>
<protein>
    <submittedName>
        <fullName evidence="1">Uncharacterized protein</fullName>
    </submittedName>
</protein>
<reference evidence="1 2" key="1">
    <citation type="submission" date="2016-10" db="EMBL/GenBank/DDBJ databases">
        <authorList>
            <person name="de Groot N.N."/>
        </authorList>
    </citation>
    <scope>NUCLEOTIDE SEQUENCE [LARGE SCALE GENOMIC DNA]</scope>
    <source>
        <strain evidence="1 2">DSM 29316</strain>
    </source>
</reference>
<keyword evidence="2" id="KW-1185">Reference proteome</keyword>
<dbReference type="Gene3D" id="3.40.50.300">
    <property type="entry name" value="P-loop containing nucleotide triphosphate hydrolases"/>
    <property type="match status" value="1"/>
</dbReference>
<evidence type="ECO:0000313" key="2">
    <source>
        <dbReference type="Proteomes" id="UP000198796"/>
    </source>
</evidence>